<dbReference type="RefSeq" id="WP_010749469.1">
    <property type="nucleotide sequence ID" value="NZ_CP046123.1"/>
</dbReference>
<accession>A0ABD6Z0Z5</accession>
<gene>
    <name evidence="1" type="ORF">GFU50_10860</name>
</gene>
<name>A0ABD6Z0Z5_ENTCA</name>
<sequence length="79" mass="9272">MKNEGVGNLSRRRKDRYRLKVGGLKIEISLLSDFCETSTDFQIAEEILIIHRFWNTLEFLRGGEDFELKLLRKSKGVKQ</sequence>
<evidence type="ECO:0000313" key="2">
    <source>
        <dbReference type="Proteomes" id="UP000422837"/>
    </source>
</evidence>
<dbReference type="EMBL" id="CP046123">
    <property type="protein sequence ID" value="QGN29979.1"/>
    <property type="molecule type" value="Genomic_DNA"/>
</dbReference>
<reference evidence="1 2" key="1">
    <citation type="submission" date="2019-11" db="EMBL/GenBank/DDBJ databases">
        <title>Detection and genome characteristic of a blood enterococcus casselifavus isolate from Zhengzhou,china.</title>
        <authorList>
            <person name="Wen P."/>
        </authorList>
    </citation>
    <scope>NUCLEOTIDE SEQUENCE [LARGE SCALE GENOMIC DNA]</scope>
    <source>
        <strain evidence="1 2">EC291</strain>
    </source>
</reference>
<protein>
    <submittedName>
        <fullName evidence="1">Uncharacterized protein</fullName>
    </submittedName>
</protein>
<dbReference type="AlphaFoldDB" id="A0ABD6Z0Z5"/>
<proteinExistence type="predicted"/>
<dbReference type="Proteomes" id="UP000422837">
    <property type="component" value="Chromosome"/>
</dbReference>
<evidence type="ECO:0000313" key="1">
    <source>
        <dbReference type="EMBL" id="QGN29979.1"/>
    </source>
</evidence>
<organism evidence="1 2">
    <name type="scientific">Enterococcus casseliflavus</name>
    <name type="common">Enterococcus flavescens</name>
    <dbReference type="NCBI Taxonomy" id="37734"/>
    <lineage>
        <taxon>Bacteria</taxon>
        <taxon>Bacillati</taxon>
        <taxon>Bacillota</taxon>
        <taxon>Bacilli</taxon>
        <taxon>Lactobacillales</taxon>
        <taxon>Enterococcaceae</taxon>
        <taxon>Enterococcus</taxon>
    </lineage>
</organism>